<comment type="caution">
    <text evidence="2">The sequence shown here is derived from an EMBL/GenBank/DDBJ whole genome shotgun (WGS) entry which is preliminary data.</text>
</comment>
<dbReference type="EMBL" id="JAHKKG010000007">
    <property type="protein sequence ID" value="MBU2666423.1"/>
    <property type="molecule type" value="Genomic_DNA"/>
</dbReference>
<accession>A0ABS5YUP4</accession>
<keyword evidence="1" id="KW-0472">Membrane</keyword>
<reference evidence="2 3" key="1">
    <citation type="submission" date="2021-06" db="EMBL/GenBank/DDBJ databases">
        <title>Actinoplanes lichenicola sp. nov., and Actinoplanes ovalisporus sp. nov., isolated from lichen in Thailand.</title>
        <authorList>
            <person name="Saeng-In P."/>
            <person name="Kanchanasin P."/>
            <person name="Yuki M."/>
            <person name="Kudo T."/>
            <person name="Ohkuma M."/>
            <person name="Phongsopitanun W."/>
            <person name="Tanasupawat S."/>
        </authorList>
    </citation>
    <scope>NUCLEOTIDE SEQUENCE [LARGE SCALE GENOMIC DNA]</scope>
    <source>
        <strain evidence="2 3">NBRC 110975</strain>
    </source>
</reference>
<organism evidence="2 3">
    <name type="scientific">Paractinoplanes bogorensis</name>
    <dbReference type="NCBI Taxonomy" id="1610840"/>
    <lineage>
        <taxon>Bacteria</taxon>
        <taxon>Bacillati</taxon>
        <taxon>Actinomycetota</taxon>
        <taxon>Actinomycetes</taxon>
        <taxon>Micromonosporales</taxon>
        <taxon>Micromonosporaceae</taxon>
        <taxon>Paractinoplanes</taxon>
    </lineage>
</organism>
<feature type="transmembrane region" description="Helical" evidence="1">
    <location>
        <begin position="20"/>
        <end position="43"/>
    </location>
</feature>
<keyword evidence="3" id="KW-1185">Reference proteome</keyword>
<evidence type="ECO:0000313" key="3">
    <source>
        <dbReference type="Proteomes" id="UP001519654"/>
    </source>
</evidence>
<keyword evidence="1" id="KW-1133">Transmembrane helix</keyword>
<dbReference type="RefSeq" id="WP_215789965.1">
    <property type="nucleotide sequence ID" value="NZ_JAHKKG010000007.1"/>
</dbReference>
<name>A0ABS5YUP4_9ACTN</name>
<gene>
    <name evidence="2" type="ORF">KOI35_23235</name>
</gene>
<dbReference type="Proteomes" id="UP001519654">
    <property type="component" value="Unassembled WGS sequence"/>
</dbReference>
<keyword evidence="1" id="KW-0812">Transmembrane</keyword>
<evidence type="ECO:0000313" key="2">
    <source>
        <dbReference type="EMBL" id="MBU2666423.1"/>
    </source>
</evidence>
<protein>
    <submittedName>
        <fullName evidence="2">Uncharacterized protein</fullName>
    </submittedName>
</protein>
<evidence type="ECO:0000256" key="1">
    <source>
        <dbReference type="SAM" id="Phobius"/>
    </source>
</evidence>
<feature type="transmembrane region" description="Helical" evidence="1">
    <location>
        <begin position="64"/>
        <end position="84"/>
    </location>
</feature>
<sequence>MQPHPPPEPESFLEKEYLGIPLFIHIAATAVTCGLWLIVLLVVAPVESAKRQIMNPVDRVVDSLFEKALMAALTILAVPAYLLYTGGQWLYKRWKARRPKPEAHSSDGPPGPRG</sequence>
<proteinExistence type="predicted"/>